<dbReference type="GO" id="GO:0009579">
    <property type="term" value="C:thylakoid"/>
    <property type="evidence" value="ECO:0007669"/>
    <property type="project" value="InterPro"/>
</dbReference>
<feature type="transmembrane region" description="Helical" evidence="2">
    <location>
        <begin position="75"/>
        <end position="95"/>
    </location>
</feature>
<evidence type="ECO:0000256" key="2">
    <source>
        <dbReference type="SAM" id="Phobius"/>
    </source>
</evidence>
<comment type="subcellular location">
    <subcellularLocation>
        <location evidence="1">Membrane</location>
        <topology evidence="1">Multi-pass membrane protein</topology>
    </subcellularLocation>
</comment>
<proteinExistence type="predicted"/>
<organism evidence="4 5">
    <name type="scientific">Drouetiella hepatica Uher 2000/2452</name>
    <dbReference type="NCBI Taxonomy" id="904376"/>
    <lineage>
        <taxon>Bacteria</taxon>
        <taxon>Bacillati</taxon>
        <taxon>Cyanobacteriota</taxon>
        <taxon>Cyanophyceae</taxon>
        <taxon>Oculatellales</taxon>
        <taxon>Oculatellaceae</taxon>
        <taxon>Drouetiella</taxon>
    </lineage>
</organism>
<gene>
    <name evidence="4" type="ORF">KME15_17845</name>
</gene>
<evidence type="ECO:0000256" key="1">
    <source>
        <dbReference type="ARBA" id="ARBA00004141"/>
    </source>
</evidence>
<evidence type="ECO:0000313" key="4">
    <source>
        <dbReference type="EMBL" id="MBW4660538.1"/>
    </source>
</evidence>
<dbReference type="InterPro" id="IPR025564">
    <property type="entry name" value="CAAD_dom"/>
</dbReference>
<dbReference type="PANTHER" id="PTHR33222">
    <property type="match status" value="1"/>
</dbReference>
<name>A0A951QD20_9CYAN</name>
<feature type="domain" description="Cyanobacterial aminoacyl-tRNA synthetase CAAD" evidence="3">
    <location>
        <begin position="36"/>
        <end position="120"/>
    </location>
</feature>
<dbReference type="AlphaFoldDB" id="A0A951QD20"/>
<protein>
    <submittedName>
        <fullName evidence="4">CAAD domain-containing protein</fullName>
    </submittedName>
</protein>
<keyword evidence="2" id="KW-0472">Membrane</keyword>
<dbReference type="PANTHER" id="PTHR33222:SF4">
    <property type="entry name" value="PROTEIN CURVATURE THYLAKOID 1A, CHLOROPLASTIC"/>
    <property type="match status" value="1"/>
</dbReference>
<evidence type="ECO:0000259" key="3">
    <source>
        <dbReference type="Pfam" id="PF14159"/>
    </source>
</evidence>
<sequence>MEKTPGETFTEVKDEANDQIKQVGEKISVFLADLPDYLTEFFGKYKRPIVTIGLIFTAIIAVKLLLAILDAINDIPLLSPLFELVGMSYTAWFVYRYLWKAENRRELSTDLNSMKEQVLGKINEV</sequence>
<feature type="transmembrane region" description="Helical" evidence="2">
    <location>
        <begin position="49"/>
        <end position="69"/>
    </location>
</feature>
<reference evidence="4" key="1">
    <citation type="submission" date="2021-05" db="EMBL/GenBank/DDBJ databases">
        <authorList>
            <person name="Pietrasiak N."/>
            <person name="Ward R."/>
            <person name="Stajich J.E."/>
            <person name="Kurbessoian T."/>
        </authorList>
    </citation>
    <scope>NUCLEOTIDE SEQUENCE</scope>
    <source>
        <strain evidence="4">UHER 2000/2452</strain>
    </source>
</reference>
<keyword evidence="2" id="KW-0812">Transmembrane</keyword>
<evidence type="ECO:0000313" key="5">
    <source>
        <dbReference type="Proteomes" id="UP000757435"/>
    </source>
</evidence>
<dbReference type="InterPro" id="IPR033344">
    <property type="entry name" value="CURT1"/>
</dbReference>
<reference evidence="4" key="2">
    <citation type="journal article" date="2022" name="Microbiol. Resour. Announc.">
        <title>Metagenome Sequencing to Explore Phylogenomics of Terrestrial Cyanobacteria.</title>
        <authorList>
            <person name="Ward R.D."/>
            <person name="Stajich J.E."/>
            <person name="Johansen J.R."/>
            <person name="Huntemann M."/>
            <person name="Clum A."/>
            <person name="Foster B."/>
            <person name="Foster B."/>
            <person name="Roux S."/>
            <person name="Palaniappan K."/>
            <person name="Varghese N."/>
            <person name="Mukherjee S."/>
            <person name="Reddy T.B.K."/>
            <person name="Daum C."/>
            <person name="Copeland A."/>
            <person name="Chen I.A."/>
            <person name="Ivanova N.N."/>
            <person name="Kyrpides N.C."/>
            <person name="Shapiro N."/>
            <person name="Eloe-Fadrosh E.A."/>
            <person name="Pietrasiak N."/>
        </authorList>
    </citation>
    <scope>NUCLEOTIDE SEQUENCE</scope>
    <source>
        <strain evidence="4">UHER 2000/2452</strain>
    </source>
</reference>
<keyword evidence="2" id="KW-1133">Transmembrane helix</keyword>
<dbReference type="GO" id="GO:0016020">
    <property type="term" value="C:membrane"/>
    <property type="evidence" value="ECO:0007669"/>
    <property type="project" value="UniProtKB-SubCell"/>
</dbReference>
<accession>A0A951QD20</accession>
<dbReference type="EMBL" id="JAHHHD010000022">
    <property type="protein sequence ID" value="MBW4660538.1"/>
    <property type="molecule type" value="Genomic_DNA"/>
</dbReference>
<dbReference type="Proteomes" id="UP000757435">
    <property type="component" value="Unassembled WGS sequence"/>
</dbReference>
<comment type="caution">
    <text evidence="4">The sequence shown here is derived from an EMBL/GenBank/DDBJ whole genome shotgun (WGS) entry which is preliminary data.</text>
</comment>
<dbReference type="Pfam" id="PF14159">
    <property type="entry name" value="CAAD"/>
    <property type="match status" value="1"/>
</dbReference>